<feature type="repeat" description="ANK" evidence="3">
    <location>
        <begin position="233"/>
        <end position="255"/>
    </location>
</feature>
<dbReference type="GO" id="GO:0003723">
    <property type="term" value="F:RNA binding"/>
    <property type="evidence" value="ECO:0007669"/>
    <property type="project" value="TreeGrafter"/>
</dbReference>
<feature type="coiled-coil region" evidence="4">
    <location>
        <begin position="1320"/>
        <end position="1370"/>
    </location>
</feature>
<feature type="compositionally biased region" description="Low complexity" evidence="5">
    <location>
        <begin position="1"/>
        <end position="20"/>
    </location>
</feature>
<dbReference type="SUPFAM" id="SSF48403">
    <property type="entry name" value="Ankyrin repeat"/>
    <property type="match status" value="1"/>
</dbReference>
<protein>
    <submittedName>
        <fullName evidence="7">Uncharacterized protein</fullName>
    </submittedName>
</protein>
<feature type="region of interest" description="Disordered" evidence="5">
    <location>
        <begin position="1"/>
        <end position="40"/>
    </location>
</feature>
<feature type="compositionally biased region" description="Polar residues" evidence="5">
    <location>
        <begin position="21"/>
        <end position="40"/>
    </location>
</feature>
<dbReference type="InterPro" id="IPR002110">
    <property type="entry name" value="Ankyrin_rpt"/>
</dbReference>
<keyword evidence="4" id="KW-0175">Coiled coil</keyword>
<feature type="region of interest" description="Disordered" evidence="5">
    <location>
        <begin position="1300"/>
        <end position="1319"/>
    </location>
</feature>
<dbReference type="Pfam" id="PF12796">
    <property type="entry name" value="Ank_2"/>
    <property type="match status" value="2"/>
</dbReference>
<feature type="region of interest" description="Disordered" evidence="5">
    <location>
        <begin position="701"/>
        <end position="764"/>
    </location>
</feature>
<evidence type="ECO:0000256" key="2">
    <source>
        <dbReference type="ARBA" id="ARBA00023043"/>
    </source>
</evidence>
<feature type="region of interest" description="Disordered" evidence="5">
    <location>
        <begin position="478"/>
        <end position="536"/>
    </location>
</feature>
<dbReference type="PANTHER" id="PTHR24141:SF1">
    <property type="entry name" value="2-5A-DEPENDENT RIBONUCLEASE"/>
    <property type="match status" value="1"/>
</dbReference>
<feature type="region of interest" description="Disordered" evidence="5">
    <location>
        <begin position="368"/>
        <end position="401"/>
    </location>
</feature>
<feature type="compositionally biased region" description="Polar residues" evidence="5">
    <location>
        <begin position="557"/>
        <end position="567"/>
    </location>
</feature>
<dbReference type="Proteomes" id="UP000663842">
    <property type="component" value="Unassembled WGS sequence"/>
</dbReference>
<feature type="compositionally biased region" description="Polar residues" evidence="5">
    <location>
        <begin position="520"/>
        <end position="536"/>
    </location>
</feature>
<dbReference type="EMBL" id="CAJNRG010018190">
    <property type="protein sequence ID" value="CAF2250380.1"/>
    <property type="molecule type" value="Genomic_DNA"/>
</dbReference>
<evidence type="ECO:0000256" key="5">
    <source>
        <dbReference type="SAM" id="MobiDB-lite"/>
    </source>
</evidence>
<evidence type="ECO:0000313" key="7">
    <source>
        <dbReference type="EMBL" id="CAF2250380.1"/>
    </source>
</evidence>
<comment type="caution">
    <text evidence="7">The sequence shown here is derived from an EMBL/GenBank/DDBJ whole genome shotgun (WGS) entry which is preliminary data.</text>
</comment>
<evidence type="ECO:0000256" key="1">
    <source>
        <dbReference type="ARBA" id="ARBA00022737"/>
    </source>
</evidence>
<accession>A0A817ACB5</accession>
<dbReference type="PROSITE" id="PS50297">
    <property type="entry name" value="ANK_REP_REGION"/>
    <property type="match status" value="2"/>
</dbReference>
<feature type="coiled-coil region" evidence="4">
    <location>
        <begin position="947"/>
        <end position="1233"/>
    </location>
</feature>
<evidence type="ECO:0000313" key="6">
    <source>
        <dbReference type="EMBL" id="CAF1957708.1"/>
    </source>
</evidence>
<feature type="compositionally biased region" description="Low complexity" evidence="5">
    <location>
        <begin position="335"/>
        <end position="348"/>
    </location>
</feature>
<evidence type="ECO:0000256" key="3">
    <source>
        <dbReference type="PROSITE-ProRule" id="PRU00023"/>
    </source>
</evidence>
<keyword evidence="1" id="KW-0677">Repeat</keyword>
<sequence>MAKFLSRLFSGSSKRSFRGSQPSINENNQQTGTGSNLRSASSLDNLSTYQINPRELEKHKLHKASWEGNLHKVERLVRPNVIDLQDQQARTPLHLAVARGHFNIVQRLVHEGARLNITDKQQRTPLVMAVISSTQNPPLFYQVCMVLLQGGADSFINAVDIQGKNALHYAIDIQNEPLVDAFLSSQHCNPDFPDRDQMTPLHLAVRVNNPRIIQNLLSENRETQADPNLTNRNGHTPLHMAASLGYMEIIRTLLQSDLPEPCDPSILDARQLTAYQLALENHHESCAKLIDEYQQGWTKLSPRREISESMNENEINPVMNSAARYLGDDQESSDSRSSSPASNSNLPSMHINRQENQTLAAMIKMNPLQPETHGSTPSNQTLSALLRGNPMQPETHGSAPSNQALSALLRGNPLQPETHGSAPSNQALSAILRGNSMQPETHGSTPSKQALSALLRGNPLQPETHGSAPSSQAVSALLKGNPLQPDDNTFIRPGTASQKQSLLKYQRQDSDASSASRSSGKSPSITNRTVGQPLSPKKNVTMSAMINALPHPDHVDSNSNSWTFDKSSTYRKEAPVRIATRIPESDDTSAAESDDDNPAFRVQPPQQFNAPSVFTGTATKQKSADSDSDEDSIEAAVRRLNAQKASLGIQNLVNPSITPIHKTPQPQIPIVQSPVSEEYLWSTSSKTLNKEQQSKGVGALLHNQPLLNKKSNEPTWDDSRPLSADFERKLTKQKSQSSISSNDSDSDQDKRSSTIVRAPTQNGTITSLIKQTMRPTDPTQNESTIIRAPTQNGTITSLIKQTMRPTDSTQNESTGVENLRKIIEDIQQSSRPNHNSLTPKQTTGRPAVAALVMRNDSSSSSASTFMEESSRTLAVSVATNVKQSPYHDDPDKFHWPQTTNDRNDFKHSTGIYSNEMISPSQRQPSRNSIHNEFNSLRGSMSSSTSSIQNNMERLSELKADIKQIERKQEDSLELKRQLKDMEIKKNNFEALYKKNDQLLRETETKLEKEISEKQRLEWTTKNLNMELKGVKQKLQSLEEEKDILNQRCLKLKEERDNYDEKLRVHQATTLQTAAAGILREEDVEKIKLRHREEMKLLSAENEDLHQRTKQLQSDLQLHKESLDVTIRYKIDLEKALEEKTFLQHELERLKHEKDLMEQEKIDYKSKYDNLQEEIRAILLDRSKLEQKLTIELQDQMKQRQRSTDDIKKYKTQIEQLNLKLGDAEARLLVLQTQNEALLASKDREIKNEFETLTHRLNMIETDKLNAEQRFHTEQKDIANKQQHVLHEPLVILTSTPLSNAVQQQQHHHQPHSPSSPCTKCDTLQRSYEQERDQRIQTEKDNERLRDVVSRQKHQNELNKSIQQHQDYESLMSENSKQIRSETERVKYELDRLRHDFDKLVSNYDPPNNSQQQAQLHSQIDTLRQFYEQEFRQQLLLSKLTNGANPLPIVHSYSRTSSPIKHDEYEHSLNGSVNCSVCTNSRVLKERLESAIDTSLADQRIQTIKQMPILPRITFPLIGNHNSATSSFDLWRKRYYV</sequence>
<feature type="compositionally biased region" description="Low complexity" evidence="5">
    <location>
        <begin position="733"/>
        <end position="743"/>
    </location>
</feature>
<organism evidence="7 9">
    <name type="scientific">Rotaria magnacalcarata</name>
    <dbReference type="NCBI Taxonomy" id="392030"/>
    <lineage>
        <taxon>Eukaryota</taxon>
        <taxon>Metazoa</taxon>
        <taxon>Spiralia</taxon>
        <taxon>Gnathifera</taxon>
        <taxon>Rotifera</taxon>
        <taxon>Eurotatoria</taxon>
        <taxon>Bdelloidea</taxon>
        <taxon>Philodinida</taxon>
        <taxon>Philodinidae</taxon>
        <taxon>Rotaria</taxon>
    </lineage>
</organism>
<dbReference type="PANTHER" id="PTHR24141">
    <property type="entry name" value="2-5A-DEPENDENT RIBONUCLEASE"/>
    <property type="match status" value="1"/>
</dbReference>
<dbReference type="Proteomes" id="UP000663887">
    <property type="component" value="Unassembled WGS sequence"/>
</dbReference>
<dbReference type="EMBL" id="CAJOBF010001675">
    <property type="protein sequence ID" value="CAF3973589.1"/>
    <property type="molecule type" value="Genomic_DNA"/>
</dbReference>
<dbReference type="Proteomes" id="UP000663856">
    <property type="component" value="Unassembled WGS sequence"/>
</dbReference>
<evidence type="ECO:0000256" key="4">
    <source>
        <dbReference type="SAM" id="Coils"/>
    </source>
</evidence>
<dbReference type="PROSITE" id="PS50088">
    <property type="entry name" value="ANK_REPEAT"/>
    <property type="match status" value="3"/>
</dbReference>
<evidence type="ECO:0000313" key="9">
    <source>
        <dbReference type="Proteomes" id="UP000663887"/>
    </source>
</evidence>
<feature type="region of interest" description="Disordered" evidence="5">
    <location>
        <begin position="327"/>
        <end position="349"/>
    </location>
</feature>
<feature type="compositionally biased region" description="Polar residues" evidence="5">
    <location>
        <begin position="604"/>
        <end position="621"/>
    </location>
</feature>
<gene>
    <name evidence="8" type="ORF">UXM345_LOCUS14626</name>
    <name evidence="6" type="ORF">WKI299_LOCUS2684</name>
    <name evidence="7" type="ORF">XDN619_LOCUS35311</name>
</gene>
<feature type="region of interest" description="Disordered" evidence="5">
    <location>
        <begin position="883"/>
        <end position="902"/>
    </location>
</feature>
<keyword evidence="2 3" id="KW-0040">ANK repeat</keyword>
<dbReference type="Gene3D" id="1.25.40.20">
    <property type="entry name" value="Ankyrin repeat-containing domain"/>
    <property type="match status" value="2"/>
</dbReference>
<dbReference type="GO" id="GO:0004540">
    <property type="term" value="F:RNA nuclease activity"/>
    <property type="evidence" value="ECO:0007669"/>
    <property type="project" value="TreeGrafter"/>
</dbReference>
<evidence type="ECO:0000313" key="8">
    <source>
        <dbReference type="EMBL" id="CAF3973589.1"/>
    </source>
</evidence>
<proteinExistence type="predicted"/>
<dbReference type="GO" id="GO:0006396">
    <property type="term" value="P:RNA processing"/>
    <property type="evidence" value="ECO:0007669"/>
    <property type="project" value="TreeGrafter"/>
</dbReference>
<dbReference type="SMART" id="SM00248">
    <property type="entry name" value="ANK"/>
    <property type="match status" value="5"/>
</dbReference>
<dbReference type="EMBL" id="CAJNRF010000377">
    <property type="protein sequence ID" value="CAF1957708.1"/>
    <property type="molecule type" value="Genomic_DNA"/>
</dbReference>
<feature type="compositionally biased region" description="Acidic residues" evidence="5">
    <location>
        <begin position="585"/>
        <end position="597"/>
    </location>
</feature>
<reference evidence="7" key="1">
    <citation type="submission" date="2021-02" db="EMBL/GenBank/DDBJ databases">
        <authorList>
            <person name="Nowell W R."/>
        </authorList>
    </citation>
    <scope>NUCLEOTIDE SEQUENCE</scope>
</reference>
<feature type="compositionally biased region" description="Basic and acidic residues" evidence="5">
    <location>
        <begin position="717"/>
        <end position="730"/>
    </location>
</feature>
<feature type="repeat" description="ANK" evidence="3">
    <location>
        <begin position="88"/>
        <end position="120"/>
    </location>
</feature>
<name>A0A817ACB5_9BILA</name>
<feature type="compositionally biased region" description="Basic and acidic residues" evidence="5">
    <location>
        <begin position="885"/>
        <end position="894"/>
    </location>
</feature>
<feature type="repeat" description="ANK" evidence="3">
    <location>
        <begin position="196"/>
        <end position="228"/>
    </location>
</feature>
<feature type="compositionally biased region" description="Polar residues" evidence="5">
    <location>
        <begin position="372"/>
        <end position="383"/>
    </location>
</feature>
<feature type="region of interest" description="Disordered" evidence="5">
    <location>
        <begin position="549"/>
        <end position="631"/>
    </location>
</feature>
<dbReference type="InterPro" id="IPR036770">
    <property type="entry name" value="Ankyrin_rpt-contain_sf"/>
</dbReference>